<evidence type="ECO:0000256" key="1">
    <source>
        <dbReference type="SAM" id="MobiDB-lite"/>
    </source>
</evidence>
<proteinExistence type="predicted"/>
<comment type="caution">
    <text evidence="2">The sequence shown here is derived from an EMBL/GenBank/DDBJ whole genome shotgun (WGS) entry which is preliminary data.</text>
</comment>
<feature type="compositionally biased region" description="Polar residues" evidence="1">
    <location>
        <begin position="52"/>
        <end position="62"/>
    </location>
</feature>
<feature type="compositionally biased region" description="Polar residues" evidence="1">
    <location>
        <begin position="152"/>
        <end position="165"/>
    </location>
</feature>
<dbReference type="EMBL" id="CAJPDQ010000014">
    <property type="protein sequence ID" value="CAF9919421.1"/>
    <property type="molecule type" value="Genomic_DNA"/>
</dbReference>
<gene>
    <name evidence="2" type="ORF">GOMPHAMPRED_001807</name>
</gene>
<accession>A0A8H3F506</accession>
<organism evidence="2 3">
    <name type="scientific">Gomphillus americanus</name>
    <dbReference type="NCBI Taxonomy" id="1940652"/>
    <lineage>
        <taxon>Eukaryota</taxon>
        <taxon>Fungi</taxon>
        <taxon>Dikarya</taxon>
        <taxon>Ascomycota</taxon>
        <taxon>Pezizomycotina</taxon>
        <taxon>Lecanoromycetes</taxon>
        <taxon>OSLEUM clade</taxon>
        <taxon>Ostropomycetidae</taxon>
        <taxon>Ostropales</taxon>
        <taxon>Graphidaceae</taxon>
        <taxon>Gomphilloideae</taxon>
        <taxon>Gomphillus</taxon>
    </lineage>
</organism>
<evidence type="ECO:0000313" key="3">
    <source>
        <dbReference type="Proteomes" id="UP000664169"/>
    </source>
</evidence>
<feature type="compositionally biased region" description="Basic and acidic residues" evidence="1">
    <location>
        <begin position="139"/>
        <end position="148"/>
    </location>
</feature>
<protein>
    <submittedName>
        <fullName evidence="2">Uncharacterized protein</fullName>
    </submittedName>
</protein>
<feature type="region of interest" description="Disordered" evidence="1">
    <location>
        <begin position="1"/>
        <end position="85"/>
    </location>
</feature>
<keyword evidence="3" id="KW-1185">Reference proteome</keyword>
<feature type="compositionally biased region" description="Low complexity" evidence="1">
    <location>
        <begin position="1"/>
        <end position="17"/>
    </location>
</feature>
<dbReference type="Proteomes" id="UP000664169">
    <property type="component" value="Unassembled WGS sequence"/>
</dbReference>
<reference evidence="2" key="1">
    <citation type="submission" date="2021-03" db="EMBL/GenBank/DDBJ databases">
        <authorList>
            <person name="Tagirdzhanova G."/>
        </authorList>
    </citation>
    <scope>NUCLEOTIDE SEQUENCE</scope>
</reference>
<dbReference type="AlphaFoldDB" id="A0A8H3F506"/>
<feature type="region of interest" description="Disordered" evidence="1">
    <location>
        <begin position="139"/>
        <end position="172"/>
    </location>
</feature>
<feature type="region of interest" description="Disordered" evidence="1">
    <location>
        <begin position="234"/>
        <end position="258"/>
    </location>
</feature>
<evidence type="ECO:0000313" key="2">
    <source>
        <dbReference type="EMBL" id="CAF9919421.1"/>
    </source>
</evidence>
<name>A0A8H3F506_9LECA</name>
<sequence length="524" mass="58793">MKPTKAAKGTKGAVKQKSTAPPLSQKGKKPMAVKPATAKTAIRDAPKKPSRKQSPSTASNDFEQSDGRISDAENDEPDLSGRSRPVPAEVLQNRYCLFCWDQQGVRVHHSIPNAVELRELERNLQSLQRELHKMAPEHISDSEQDSDHLYQPGQSKANGSGSVPQPHSAGDYQGTSERYKVLLWQLERAQELYKKGFGAPFDLWIDHLTLTQILRDGWTYKSIRQKLPEDWIEDPELPESLQDKRPRFPPGTDQLGDIEQEAAGPSDEELLDELDDNDQRAVVDMYRLRNMSPMPSLAMEDDFDEVGENVSREAAVAALNALRKDQIPELVRAWRDNAKPFTHRDSKLQMKDYSKDVHIFKEAGSESAPSLQAYRAITNIAFSMQAAQRLWKKHGITDEGYSKLLKDGFDQLASLRDDLDEAGVTGLPPLLDLPPRRRPRQRKSLEPFVIDHSMDAKEAQAKQTYAYKPDRPLGPMISENAYSFHHGDKDSGGNTGHGKISREALMGFNMELDQLVDAADQAAI</sequence>